<dbReference type="Proteomes" id="UP001064632">
    <property type="component" value="Chromosome"/>
</dbReference>
<dbReference type="RefSeq" id="WP_261697022.1">
    <property type="nucleotide sequence ID" value="NZ_CP104694.1"/>
</dbReference>
<dbReference type="InterPro" id="IPR046149">
    <property type="entry name" value="DUF6151"/>
</dbReference>
<proteinExistence type="predicted"/>
<evidence type="ECO:0000313" key="1">
    <source>
        <dbReference type="EMBL" id="UXI70071.1"/>
    </source>
</evidence>
<dbReference type="EMBL" id="CP104694">
    <property type="protein sequence ID" value="UXI70071.1"/>
    <property type="molecule type" value="Genomic_DNA"/>
</dbReference>
<sequence>MPEADHPIQCQCGKLRGTLSRSAAFTRLRCYCRDCQAYARALGKPAEIVDPQGGSDIVATLQQHVAFSQGKEQLACLSLSEQGLLRWYARCCNTPIGNTARDVKMCYIGLMHSALSSAPVTLDAAFGNAAIAVNAKSARGAVTESGIRTVLATVRIIGRVLQSRFSGAYRASPFFSYPDGRPVADPRVLDAAERQRAFDTA</sequence>
<organism evidence="1 2">
    <name type="scientific">Tahibacter amnicola</name>
    <dbReference type="NCBI Taxonomy" id="2976241"/>
    <lineage>
        <taxon>Bacteria</taxon>
        <taxon>Pseudomonadati</taxon>
        <taxon>Pseudomonadota</taxon>
        <taxon>Gammaproteobacteria</taxon>
        <taxon>Lysobacterales</taxon>
        <taxon>Rhodanobacteraceae</taxon>
        <taxon>Tahibacter</taxon>
    </lineage>
</organism>
<gene>
    <name evidence="1" type="ORF">N4264_10720</name>
</gene>
<protein>
    <submittedName>
        <fullName evidence="1">DUF6151 family protein</fullName>
    </submittedName>
</protein>
<dbReference type="Pfam" id="PF19648">
    <property type="entry name" value="DUF6151"/>
    <property type="match status" value="1"/>
</dbReference>
<keyword evidence="2" id="KW-1185">Reference proteome</keyword>
<accession>A0ABY6BJ84</accession>
<reference evidence="1" key="1">
    <citation type="submission" date="2022-09" db="EMBL/GenBank/DDBJ databases">
        <title>Tahibacter sp. nov., isolated from a fresh water.</title>
        <authorList>
            <person name="Baek J.H."/>
            <person name="Lee J.K."/>
            <person name="Kim J.M."/>
            <person name="Jeon C.O."/>
        </authorList>
    </citation>
    <scope>NUCLEOTIDE SEQUENCE</scope>
    <source>
        <strain evidence="1">W38</strain>
    </source>
</reference>
<evidence type="ECO:0000313" key="2">
    <source>
        <dbReference type="Proteomes" id="UP001064632"/>
    </source>
</evidence>
<dbReference type="Gene3D" id="3.90.1590.10">
    <property type="entry name" value="glutathione-dependent formaldehyde- activating enzyme (gfa)"/>
    <property type="match status" value="1"/>
</dbReference>
<name>A0ABY6BJ84_9GAMM</name>